<evidence type="ECO:0000313" key="1">
    <source>
        <dbReference type="EMBL" id="KVH91304.1"/>
    </source>
</evidence>
<dbReference type="PANTHER" id="PTHR34835:SF90">
    <property type="entry name" value="AMINOTRANSFERASE-LIKE PLANT MOBILE DOMAIN-CONTAINING PROTEIN"/>
    <property type="match status" value="1"/>
</dbReference>
<reference evidence="1 2" key="1">
    <citation type="journal article" date="2016" name="Sci. Rep.">
        <title>The genome sequence of the outbreeding globe artichoke constructed de novo incorporating a phase-aware low-pass sequencing strategy of F1 progeny.</title>
        <authorList>
            <person name="Scaglione D."/>
            <person name="Reyes-Chin-Wo S."/>
            <person name="Acquadro A."/>
            <person name="Froenicke L."/>
            <person name="Portis E."/>
            <person name="Beitel C."/>
            <person name="Tirone M."/>
            <person name="Mauro R."/>
            <person name="Lo Monaco A."/>
            <person name="Mauromicale G."/>
            <person name="Faccioli P."/>
            <person name="Cattivelli L."/>
            <person name="Rieseberg L."/>
            <person name="Michelmore R."/>
            <person name="Lanteri S."/>
        </authorList>
    </citation>
    <scope>NUCLEOTIDE SEQUENCE [LARGE SCALE GENOMIC DNA]</scope>
    <source>
        <strain evidence="1">2C</strain>
    </source>
</reference>
<dbReference type="Proteomes" id="UP000243975">
    <property type="component" value="Unassembled WGS sequence"/>
</dbReference>
<proteinExistence type="predicted"/>
<dbReference type="PANTHER" id="PTHR34835">
    <property type="entry name" value="OS07G0283600 PROTEIN-RELATED"/>
    <property type="match status" value="1"/>
</dbReference>
<dbReference type="AlphaFoldDB" id="A0A103XIQ8"/>
<dbReference type="EMBL" id="LEKV01005053">
    <property type="protein sequence ID" value="KVH91304.1"/>
    <property type="molecule type" value="Genomic_DNA"/>
</dbReference>
<organism evidence="1 2">
    <name type="scientific">Cynara cardunculus var. scolymus</name>
    <name type="common">Globe artichoke</name>
    <name type="synonym">Cynara scolymus</name>
    <dbReference type="NCBI Taxonomy" id="59895"/>
    <lineage>
        <taxon>Eukaryota</taxon>
        <taxon>Viridiplantae</taxon>
        <taxon>Streptophyta</taxon>
        <taxon>Embryophyta</taxon>
        <taxon>Tracheophyta</taxon>
        <taxon>Spermatophyta</taxon>
        <taxon>Magnoliopsida</taxon>
        <taxon>eudicotyledons</taxon>
        <taxon>Gunneridae</taxon>
        <taxon>Pentapetalae</taxon>
        <taxon>asterids</taxon>
        <taxon>campanulids</taxon>
        <taxon>Asterales</taxon>
        <taxon>Asteraceae</taxon>
        <taxon>Carduoideae</taxon>
        <taxon>Cardueae</taxon>
        <taxon>Carduinae</taxon>
        <taxon>Cynara</taxon>
    </lineage>
</organism>
<gene>
    <name evidence="1" type="ORF">Ccrd_006678</name>
</gene>
<name>A0A103XIQ8_CYNCS</name>
<sequence>MNGAGKVGQQSIQTSSTASTFMNADLELGMVLDDNVQTEVKVPHEILGAPRKSNNEQVKEDAVEHNNVKGYSLGIRTRTSPKALWETVKALNSNQKAAIKEMGFDALLDMTLDGIPSKLGHYVVDMLDTSTMTIQLRDGQIPVTVKSIHDVLGLPTGGLDLNLIEPSKCNDAIVSAWRKQFSKDRMRPKDVMNVVQKSDDTGVMFRISFLVIMVNTLAECSRVSVCNLGFLRRVHNLDMIPRIDWCRYMLYVQATTCDGIQNQQQSYPLRTWTLDLLRRRQDLELSRGGFGYTKMKCTKPVERGAYDQTVVDHHTAEERPESSKAKEAENQNVTKEECIIMMGERIAELCSARKEADTMLQEYVERFPGDTCFDQFKQDLASMFKGSMWESQKDEGEPRDKELSLVHVTPPKMTTTSDPVMLSPLSQFWTSPTVIAEVDWASNERATIATKGVGCNTYPKLLERVKMTSLEAPLESVGRVRSRSIDESAPAFDLGISPSKEEVIACIDSSKAIGGQENVRSEIPKRDPKLIFKLRAPYVTRAVTFEVSSDERKMQDWILRGVGGIL</sequence>
<protein>
    <submittedName>
        <fullName evidence="1">Uncharacterized protein</fullName>
    </submittedName>
</protein>
<accession>A0A103XIQ8</accession>
<keyword evidence="2" id="KW-1185">Reference proteome</keyword>
<comment type="caution">
    <text evidence="1">The sequence shown here is derived from an EMBL/GenBank/DDBJ whole genome shotgun (WGS) entry which is preliminary data.</text>
</comment>
<dbReference type="Gramene" id="KVH91304">
    <property type="protein sequence ID" value="KVH91304"/>
    <property type="gene ID" value="Ccrd_006678"/>
</dbReference>
<evidence type="ECO:0000313" key="2">
    <source>
        <dbReference type="Proteomes" id="UP000243975"/>
    </source>
</evidence>